<protein>
    <recommendedName>
        <fullName evidence="3">Leucine Rich repeats (2 copies)</fullName>
    </recommendedName>
</protein>
<dbReference type="EMBL" id="CP036278">
    <property type="protein sequence ID" value="QDU55020.1"/>
    <property type="molecule type" value="Genomic_DNA"/>
</dbReference>
<name>A0A518AJW7_9BACT</name>
<sequence>MTLDRDEIDNLQPLGDLAQIESLALMNYVSPETDWSCLTELKHLKKLHLGYTGLDTEAIKRLKETLPECEVIEH</sequence>
<organism evidence="1 2">
    <name type="scientific">Aeoliella mucimassa</name>
    <dbReference type="NCBI Taxonomy" id="2527972"/>
    <lineage>
        <taxon>Bacteria</taxon>
        <taxon>Pseudomonadati</taxon>
        <taxon>Planctomycetota</taxon>
        <taxon>Planctomycetia</taxon>
        <taxon>Pirellulales</taxon>
        <taxon>Lacipirellulaceae</taxon>
        <taxon>Aeoliella</taxon>
    </lineage>
</organism>
<dbReference type="RefSeq" id="WP_145245930.1">
    <property type="nucleotide sequence ID" value="NZ_CP036278.1"/>
</dbReference>
<evidence type="ECO:0000313" key="1">
    <source>
        <dbReference type="EMBL" id="QDU55020.1"/>
    </source>
</evidence>
<dbReference type="KEGG" id="amuc:Pan181_12050"/>
<keyword evidence="2" id="KW-1185">Reference proteome</keyword>
<dbReference type="Proteomes" id="UP000315750">
    <property type="component" value="Chromosome"/>
</dbReference>
<reference evidence="1 2" key="1">
    <citation type="submission" date="2019-02" db="EMBL/GenBank/DDBJ databases">
        <title>Deep-cultivation of Planctomycetes and their phenomic and genomic characterization uncovers novel biology.</title>
        <authorList>
            <person name="Wiegand S."/>
            <person name="Jogler M."/>
            <person name="Boedeker C."/>
            <person name="Pinto D."/>
            <person name="Vollmers J."/>
            <person name="Rivas-Marin E."/>
            <person name="Kohn T."/>
            <person name="Peeters S.H."/>
            <person name="Heuer A."/>
            <person name="Rast P."/>
            <person name="Oberbeckmann S."/>
            <person name="Bunk B."/>
            <person name="Jeske O."/>
            <person name="Meyerdierks A."/>
            <person name="Storesund J.E."/>
            <person name="Kallscheuer N."/>
            <person name="Luecker S."/>
            <person name="Lage O.M."/>
            <person name="Pohl T."/>
            <person name="Merkel B.J."/>
            <person name="Hornburger P."/>
            <person name="Mueller R.-W."/>
            <person name="Bruemmer F."/>
            <person name="Labrenz M."/>
            <person name="Spormann A.M."/>
            <person name="Op den Camp H."/>
            <person name="Overmann J."/>
            <person name="Amann R."/>
            <person name="Jetten M.S.M."/>
            <person name="Mascher T."/>
            <person name="Medema M.H."/>
            <person name="Devos D.P."/>
            <person name="Kaster A.-K."/>
            <person name="Ovreas L."/>
            <person name="Rohde M."/>
            <person name="Galperin M.Y."/>
            <person name="Jogler C."/>
        </authorList>
    </citation>
    <scope>NUCLEOTIDE SEQUENCE [LARGE SCALE GENOMIC DNA]</scope>
    <source>
        <strain evidence="1 2">Pan181</strain>
    </source>
</reference>
<evidence type="ECO:0000313" key="2">
    <source>
        <dbReference type="Proteomes" id="UP000315750"/>
    </source>
</evidence>
<proteinExistence type="predicted"/>
<accession>A0A518AJW7</accession>
<dbReference type="AlphaFoldDB" id="A0A518AJW7"/>
<gene>
    <name evidence="1" type="ORF">Pan181_12050</name>
</gene>
<evidence type="ECO:0008006" key="3">
    <source>
        <dbReference type="Google" id="ProtNLM"/>
    </source>
</evidence>